<keyword evidence="1" id="KW-0812">Transmembrane</keyword>
<dbReference type="AlphaFoldDB" id="A0A4V0WPV9"/>
<evidence type="ECO:0000256" key="1">
    <source>
        <dbReference type="SAM" id="Phobius"/>
    </source>
</evidence>
<dbReference type="Gene3D" id="1.10.1760.20">
    <property type="match status" value="1"/>
</dbReference>
<dbReference type="InterPro" id="IPR024529">
    <property type="entry name" value="ECF_trnsprt_substrate-spec"/>
</dbReference>
<reference evidence="3" key="1">
    <citation type="submission" date="2019-02" db="EMBL/GenBank/DDBJ databases">
        <title>Draft genome sequence of Enterococcus sp. Gos25-1.</title>
        <authorList>
            <person name="Tanaka N."/>
            <person name="Shiwa Y."/>
            <person name="Fujita N."/>
        </authorList>
    </citation>
    <scope>NUCLEOTIDE SEQUENCE [LARGE SCALE GENOMIC DNA]</scope>
    <source>
        <strain evidence="3">Gos25-1</strain>
    </source>
</reference>
<evidence type="ECO:0000313" key="2">
    <source>
        <dbReference type="EMBL" id="GCF95219.1"/>
    </source>
</evidence>
<name>A0A4V0WPV9_9ENTE</name>
<dbReference type="EMBL" id="BJCC01000028">
    <property type="protein sequence ID" value="GCF95219.1"/>
    <property type="molecule type" value="Genomic_DNA"/>
</dbReference>
<keyword evidence="3" id="KW-1185">Reference proteome</keyword>
<feature type="transmembrane region" description="Helical" evidence="1">
    <location>
        <begin position="78"/>
        <end position="99"/>
    </location>
</feature>
<keyword evidence="1" id="KW-1133">Transmembrane helix</keyword>
<protein>
    <submittedName>
        <fullName evidence="2">Membrane protein</fullName>
    </submittedName>
</protein>
<organism evidence="2 3">
    <name type="scientific">Enterococcus florum</name>
    <dbReference type="NCBI Taxonomy" id="2480627"/>
    <lineage>
        <taxon>Bacteria</taxon>
        <taxon>Bacillati</taxon>
        <taxon>Bacillota</taxon>
        <taxon>Bacilli</taxon>
        <taxon>Lactobacillales</taxon>
        <taxon>Enterococcaceae</taxon>
        <taxon>Enterococcus</taxon>
    </lineage>
</organism>
<comment type="caution">
    <text evidence="2">The sequence shown here is derived from an EMBL/GenBank/DDBJ whole genome shotgun (WGS) entry which is preliminary data.</text>
</comment>
<feature type="transmembrane region" description="Helical" evidence="1">
    <location>
        <begin position="12"/>
        <end position="36"/>
    </location>
</feature>
<feature type="transmembrane region" description="Helical" evidence="1">
    <location>
        <begin position="48"/>
        <end position="72"/>
    </location>
</feature>
<feature type="transmembrane region" description="Helical" evidence="1">
    <location>
        <begin position="143"/>
        <end position="165"/>
    </location>
</feature>
<sequence length="179" mass="20929">MFLPTENFKHKISFTVKDLCFLSLLTAACIVGRTTLQFIPNVQPITSIFMIVCLYKGFVKSLVVSTLTIFLTNMYMGFGFWTFTQILSYMIVLLLFFVLSRNSFFRKKLWCQIIFAGFAGFIYGFLTALLDVPFYGIKAFWPYFLQGSSFNFLHSIGNVLFYPLLEPTFKRIFNRYWTK</sequence>
<feature type="transmembrane region" description="Helical" evidence="1">
    <location>
        <begin position="111"/>
        <end position="137"/>
    </location>
</feature>
<gene>
    <name evidence="2" type="ORF">NRIC_31100</name>
</gene>
<evidence type="ECO:0000313" key="3">
    <source>
        <dbReference type="Proteomes" id="UP000290567"/>
    </source>
</evidence>
<dbReference type="Pfam" id="PF12822">
    <property type="entry name" value="ECF_trnsprt"/>
    <property type="match status" value="1"/>
</dbReference>
<accession>A0A4V0WPV9</accession>
<dbReference type="RefSeq" id="WP_175580128.1">
    <property type="nucleotide sequence ID" value="NZ_BJCC01000028.1"/>
</dbReference>
<dbReference type="GO" id="GO:0022857">
    <property type="term" value="F:transmembrane transporter activity"/>
    <property type="evidence" value="ECO:0007669"/>
    <property type="project" value="InterPro"/>
</dbReference>
<proteinExistence type="predicted"/>
<dbReference type="Proteomes" id="UP000290567">
    <property type="component" value="Unassembled WGS sequence"/>
</dbReference>
<keyword evidence="1" id="KW-0472">Membrane</keyword>